<dbReference type="Proteomes" id="UP000325508">
    <property type="component" value="Segment"/>
</dbReference>
<dbReference type="EMBL" id="MN176220">
    <property type="protein sequence ID" value="QFG05176.1"/>
    <property type="molecule type" value="Genomic_DNA"/>
</dbReference>
<sequence>MTKFNKSWYKSKKLWTAVGSVGFLVLTDVFNVPIDEQTYWAVVGVATAYILGQSHVDAKEKQSK</sequence>
<proteinExistence type="predicted"/>
<organism evidence="1 2">
    <name type="scientific">Bacillus phage 019DV002</name>
    <dbReference type="NCBI Taxonomy" id="2601653"/>
    <lineage>
        <taxon>Viruses</taxon>
        <taxon>Duplodnaviria</taxon>
        <taxon>Heunggongvirae</taxon>
        <taxon>Uroviricota</taxon>
        <taxon>Caudoviricetes</taxon>
        <taxon>Ehrlichviridae</taxon>
        <taxon>Gettysburgvirus</taxon>
        <taxon>Gettysburgvirus gv019DV002</taxon>
    </lineage>
</organism>
<evidence type="ECO:0000313" key="2">
    <source>
        <dbReference type="Proteomes" id="UP000325508"/>
    </source>
</evidence>
<keyword evidence="2" id="KW-1185">Reference proteome</keyword>
<reference evidence="1 2" key="1">
    <citation type="submission" date="2019-07" db="EMBL/GenBank/DDBJ databases">
        <authorList>
            <person name="Loney R.E."/>
            <person name="Krukonis G.P."/>
            <person name="Delesalle V.A."/>
        </authorList>
    </citation>
    <scope>NUCLEOTIDE SEQUENCE [LARGE SCALE GENOMIC DNA]</scope>
</reference>
<protein>
    <submittedName>
        <fullName evidence="1">Uncharacterized protein</fullName>
    </submittedName>
</protein>
<evidence type="ECO:0000313" key="1">
    <source>
        <dbReference type="EMBL" id="QFG05176.1"/>
    </source>
</evidence>
<gene>
    <name evidence="1" type="primary">33</name>
    <name evidence="1" type="ORF">019DV002_33</name>
</gene>
<accession>A0A5J6T414</accession>
<name>A0A5J6T414_9CAUD</name>